<keyword evidence="2" id="KW-0677">Repeat</keyword>
<dbReference type="AlphaFoldDB" id="A0AA40EL58"/>
<dbReference type="InterPro" id="IPR001680">
    <property type="entry name" value="WD40_rpt"/>
</dbReference>
<dbReference type="Gene3D" id="2.130.10.10">
    <property type="entry name" value="YVTN repeat-like/Quinoprotein amine dehydrogenase"/>
    <property type="match status" value="1"/>
</dbReference>
<keyword evidence="1 3" id="KW-0853">WD repeat</keyword>
<dbReference type="InterPro" id="IPR036322">
    <property type="entry name" value="WD40_repeat_dom_sf"/>
</dbReference>
<keyword evidence="5" id="KW-1185">Reference proteome</keyword>
<dbReference type="PROSITE" id="PS50082">
    <property type="entry name" value="WD_REPEATS_2"/>
    <property type="match status" value="2"/>
</dbReference>
<evidence type="ECO:0000313" key="5">
    <source>
        <dbReference type="Proteomes" id="UP001172155"/>
    </source>
</evidence>
<protein>
    <submittedName>
        <fullName evidence="4">WD40-repeat-containing domain protein</fullName>
    </submittedName>
</protein>
<dbReference type="PROSITE" id="PS50294">
    <property type="entry name" value="WD_REPEATS_REGION"/>
    <property type="match status" value="2"/>
</dbReference>
<name>A0AA40EL58_9PEZI</name>
<feature type="repeat" description="WD" evidence="3">
    <location>
        <begin position="1"/>
        <end position="35"/>
    </location>
</feature>
<reference evidence="4" key="1">
    <citation type="submission" date="2023-06" db="EMBL/GenBank/DDBJ databases">
        <title>Genome-scale phylogeny and comparative genomics of the fungal order Sordariales.</title>
        <authorList>
            <consortium name="Lawrence Berkeley National Laboratory"/>
            <person name="Hensen N."/>
            <person name="Bonometti L."/>
            <person name="Westerberg I."/>
            <person name="Brannstrom I.O."/>
            <person name="Guillou S."/>
            <person name="Cros-Aarteil S."/>
            <person name="Calhoun S."/>
            <person name="Haridas S."/>
            <person name="Kuo A."/>
            <person name="Mondo S."/>
            <person name="Pangilinan J."/>
            <person name="Riley R."/>
            <person name="LaButti K."/>
            <person name="Andreopoulos B."/>
            <person name="Lipzen A."/>
            <person name="Chen C."/>
            <person name="Yanf M."/>
            <person name="Daum C."/>
            <person name="Ng V."/>
            <person name="Clum A."/>
            <person name="Steindorff A."/>
            <person name="Ohm R."/>
            <person name="Martin F."/>
            <person name="Silar P."/>
            <person name="Natvig D."/>
            <person name="Lalanne C."/>
            <person name="Gautier V."/>
            <person name="Ament-velasquez S.L."/>
            <person name="Kruys A."/>
            <person name="Hutchinson M.I."/>
            <person name="Powell A.J."/>
            <person name="Barry K."/>
            <person name="Miller A.N."/>
            <person name="Grigoriev I.V."/>
            <person name="Debuchy R."/>
            <person name="Gladieux P."/>
            <person name="Thoren M.H."/>
            <person name="Johannesson H."/>
        </authorList>
    </citation>
    <scope>NUCLEOTIDE SEQUENCE</scope>
    <source>
        <strain evidence="4">SMH3187-1</strain>
    </source>
</reference>
<comment type="caution">
    <text evidence="4">The sequence shown here is derived from an EMBL/GenBank/DDBJ whole genome shotgun (WGS) entry which is preliminary data.</text>
</comment>
<proteinExistence type="predicted"/>
<dbReference type="Proteomes" id="UP001172155">
    <property type="component" value="Unassembled WGS sequence"/>
</dbReference>
<evidence type="ECO:0000256" key="3">
    <source>
        <dbReference type="PROSITE-ProRule" id="PRU00221"/>
    </source>
</evidence>
<dbReference type="PANTHER" id="PTHR19848">
    <property type="entry name" value="WD40 REPEAT PROTEIN"/>
    <property type="match status" value="1"/>
</dbReference>
<dbReference type="InterPro" id="IPR019775">
    <property type="entry name" value="WD40_repeat_CS"/>
</dbReference>
<feature type="non-terminal residue" evidence="4">
    <location>
        <position position="1"/>
    </location>
</feature>
<gene>
    <name evidence="4" type="ORF">B0T18DRAFT_332681</name>
</gene>
<organism evidence="4 5">
    <name type="scientific">Schizothecium vesticola</name>
    <dbReference type="NCBI Taxonomy" id="314040"/>
    <lineage>
        <taxon>Eukaryota</taxon>
        <taxon>Fungi</taxon>
        <taxon>Dikarya</taxon>
        <taxon>Ascomycota</taxon>
        <taxon>Pezizomycotina</taxon>
        <taxon>Sordariomycetes</taxon>
        <taxon>Sordariomycetidae</taxon>
        <taxon>Sordariales</taxon>
        <taxon>Schizotheciaceae</taxon>
        <taxon>Schizothecium</taxon>
    </lineage>
</organism>
<dbReference type="Pfam" id="PF00400">
    <property type="entry name" value="WD40"/>
    <property type="match status" value="2"/>
</dbReference>
<accession>A0AA40EL58</accession>
<dbReference type="InterPro" id="IPR020472">
    <property type="entry name" value="WD40_PAC1"/>
</dbReference>
<dbReference type="PANTHER" id="PTHR19848:SF8">
    <property type="entry name" value="F-BOX AND WD REPEAT DOMAIN CONTAINING 7"/>
    <property type="match status" value="1"/>
</dbReference>
<dbReference type="SUPFAM" id="SSF50978">
    <property type="entry name" value="WD40 repeat-like"/>
    <property type="match status" value="1"/>
</dbReference>
<feature type="repeat" description="WD" evidence="3">
    <location>
        <begin position="36"/>
        <end position="77"/>
    </location>
</feature>
<evidence type="ECO:0000313" key="4">
    <source>
        <dbReference type="EMBL" id="KAK0741384.1"/>
    </source>
</evidence>
<sequence>VYAVAFSPNGRVVASGSGDDTIRLWDAVTGASQQALEGHSDWVNGVAFSADGGLVASGSFDRTIRLWDTATGVHQQTLKEYDTTTLLFSAES</sequence>
<evidence type="ECO:0000256" key="2">
    <source>
        <dbReference type="ARBA" id="ARBA00022737"/>
    </source>
</evidence>
<dbReference type="InterPro" id="IPR015943">
    <property type="entry name" value="WD40/YVTN_repeat-like_dom_sf"/>
</dbReference>
<dbReference type="EMBL" id="JAUKUD010000006">
    <property type="protein sequence ID" value="KAK0741384.1"/>
    <property type="molecule type" value="Genomic_DNA"/>
</dbReference>
<dbReference type="PRINTS" id="PR00320">
    <property type="entry name" value="GPROTEINBRPT"/>
</dbReference>
<evidence type="ECO:0000256" key="1">
    <source>
        <dbReference type="ARBA" id="ARBA00022574"/>
    </source>
</evidence>
<dbReference type="PROSITE" id="PS00678">
    <property type="entry name" value="WD_REPEATS_1"/>
    <property type="match status" value="1"/>
</dbReference>
<dbReference type="SMART" id="SM00320">
    <property type="entry name" value="WD40"/>
    <property type="match status" value="2"/>
</dbReference>